<dbReference type="InterPro" id="IPR002181">
    <property type="entry name" value="Fibrinogen_a/b/g_C_dom"/>
</dbReference>
<dbReference type="SMART" id="SM00186">
    <property type="entry name" value="FBG"/>
    <property type="match status" value="1"/>
</dbReference>
<dbReference type="AlphaFoldDB" id="A0A6J8CSR2"/>
<dbReference type="PANTHER" id="PTHR47221">
    <property type="entry name" value="FIBRINOGEN ALPHA CHAIN"/>
    <property type="match status" value="1"/>
</dbReference>
<dbReference type="GO" id="GO:0034116">
    <property type="term" value="P:positive regulation of heterotypic cell-cell adhesion"/>
    <property type="evidence" value="ECO:0007669"/>
    <property type="project" value="TreeGrafter"/>
</dbReference>
<comment type="subcellular location">
    <subcellularLocation>
        <location evidence="1">Secreted</location>
    </subcellularLocation>
</comment>
<keyword evidence="4" id="KW-0325">Glycoprotein</keyword>
<accession>A0A6J8CSR2</accession>
<dbReference type="InterPro" id="IPR036056">
    <property type="entry name" value="Fibrinogen-like_C"/>
</dbReference>
<dbReference type="Pfam" id="PF00147">
    <property type="entry name" value="Fibrinogen_C"/>
    <property type="match status" value="1"/>
</dbReference>
<evidence type="ECO:0000256" key="3">
    <source>
        <dbReference type="ARBA" id="ARBA00023157"/>
    </source>
</evidence>
<dbReference type="GO" id="GO:0005577">
    <property type="term" value="C:fibrinogen complex"/>
    <property type="evidence" value="ECO:0007669"/>
    <property type="project" value="TreeGrafter"/>
</dbReference>
<feature type="domain" description="Fibrinogen C-terminal" evidence="5">
    <location>
        <begin position="91"/>
        <end position="322"/>
    </location>
</feature>
<dbReference type="GO" id="GO:0005201">
    <property type="term" value="F:extracellular matrix structural constituent"/>
    <property type="evidence" value="ECO:0007669"/>
    <property type="project" value="TreeGrafter"/>
</dbReference>
<keyword evidence="3" id="KW-1015">Disulfide bond</keyword>
<dbReference type="Proteomes" id="UP000507470">
    <property type="component" value="Unassembled WGS sequence"/>
</dbReference>
<dbReference type="Gene3D" id="3.90.215.10">
    <property type="entry name" value="Gamma Fibrinogen, chain A, domain 1"/>
    <property type="match status" value="1"/>
</dbReference>
<dbReference type="PROSITE" id="PS51406">
    <property type="entry name" value="FIBRINOGEN_C_2"/>
    <property type="match status" value="1"/>
</dbReference>
<protein>
    <submittedName>
        <fullName evidence="6">Fibrinogen-like protein 1,Fibrinogen-like protein A,Angiopoietin-related protein 7,Tenascin-R,Fibroleukin</fullName>
    </submittedName>
</protein>
<evidence type="ECO:0000313" key="6">
    <source>
        <dbReference type="EMBL" id="CAC5399493.1"/>
    </source>
</evidence>
<name>A0A6J8CSR2_MYTCO</name>
<keyword evidence="7" id="KW-1185">Reference proteome</keyword>
<sequence>MLMSNLAIVLKSDMLQASHALQGLRNNFTTLEHKMTQSINTAKTSVESNHKSLLHELKELRSDVDTLYGVVKGRTPGCEPIIANVVSLKSQVPIDFGTDCASLYKAGVNVSGIYSLQPDPSDNSTRFNAVCDMTTRGGGWTLIQRRYDGSDDFFRGWNDYRNGFGNFFHDFWLGLEKMHILTKHGNNRMRIDLMDWEANYRFAEFDYVTINDEKDKYRILAGGYSGTAGDPFHTQYYQQRMQSMQFSTFDNDNDFDQGGNCAKNYNSGWWFSNCFIVNLNGVWYPTSKYYGSTCNGIVWDMWSNHTNCYSLKNAEIRFRPETF</sequence>
<dbReference type="InterPro" id="IPR037579">
    <property type="entry name" value="FIB_ANG-like"/>
</dbReference>
<dbReference type="EMBL" id="CACVKT020006042">
    <property type="protein sequence ID" value="CAC5399493.1"/>
    <property type="molecule type" value="Genomic_DNA"/>
</dbReference>
<reference evidence="6 7" key="1">
    <citation type="submission" date="2020-06" db="EMBL/GenBank/DDBJ databases">
        <authorList>
            <person name="Li R."/>
            <person name="Bekaert M."/>
        </authorList>
    </citation>
    <scope>NUCLEOTIDE SEQUENCE [LARGE SCALE GENOMIC DNA]</scope>
    <source>
        <strain evidence="7">wild</strain>
    </source>
</reference>
<dbReference type="InterPro" id="IPR014716">
    <property type="entry name" value="Fibrinogen_a/b/g_C_1"/>
</dbReference>
<evidence type="ECO:0000313" key="7">
    <source>
        <dbReference type="Proteomes" id="UP000507470"/>
    </source>
</evidence>
<dbReference type="CDD" id="cd00087">
    <property type="entry name" value="FReD"/>
    <property type="match status" value="1"/>
</dbReference>
<evidence type="ECO:0000256" key="1">
    <source>
        <dbReference type="ARBA" id="ARBA00004613"/>
    </source>
</evidence>
<dbReference type="GO" id="GO:0030674">
    <property type="term" value="F:protein-macromolecule adaptor activity"/>
    <property type="evidence" value="ECO:0007669"/>
    <property type="project" value="TreeGrafter"/>
</dbReference>
<evidence type="ECO:0000256" key="4">
    <source>
        <dbReference type="ARBA" id="ARBA00023180"/>
    </source>
</evidence>
<proteinExistence type="predicted"/>
<gene>
    <name evidence="6" type="ORF">MCOR_33753</name>
</gene>
<dbReference type="SUPFAM" id="SSF56496">
    <property type="entry name" value="Fibrinogen C-terminal domain-like"/>
    <property type="match status" value="1"/>
</dbReference>
<dbReference type="NCBIfam" id="NF040941">
    <property type="entry name" value="GGGWT_bact"/>
    <property type="match status" value="1"/>
</dbReference>
<keyword evidence="2" id="KW-0964">Secreted</keyword>
<dbReference type="OrthoDB" id="6071009at2759"/>
<dbReference type="PANTHER" id="PTHR47221:SF5">
    <property type="entry name" value="FIBRINOGEN C-TERMINAL DOMAIN-CONTAINING PROTEIN"/>
    <property type="match status" value="1"/>
</dbReference>
<evidence type="ECO:0000256" key="2">
    <source>
        <dbReference type="ARBA" id="ARBA00022525"/>
    </source>
</evidence>
<organism evidence="6 7">
    <name type="scientific">Mytilus coruscus</name>
    <name type="common">Sea mussel</name>
    <dbReference type="NCBI Taxonomy" id="42192"/>
    <lineage>
        <taxon>Eukaryota</taxon>
        <taxon>Metazoa</taxon>
        <taxon>Spiralia</taxon>
        <taxon>Lophotrochozoa</taxon>
        <taxon>Mollusca</taxon>
        <taxon>Bivalvia</taxon>
        <taxon>Autobranchia</taxon>
        <taxon>Pteriomorphia</taxon>
        <taxon>Mytilida</taxon>
        <taxon>Mytiloidea</taxon>
        <taxon>Mytilidae</taxon>
        <taxon>Mytilinae</taxon>
        <taxon>Mytilus</taxon>
    </lineage>
</organism>
<evidence type="ECO:0000259" key="5">
    <source>
        <dbReference type="PROSITE" id="PS51406"/>
    </source>
</evidence>